<dbReference type="InterPro" id="IPR053134">
    <property type="entry name" value="RNA-dir_DNA_polymerase"/>
</dbReference>
<keyword evidence="2" id="KW-0808">Transferase</keyword>
<feature type="domain" description="Reverse transcriptase" evidence="1">
    <location>
        <begin position="65"/>
        <end position="224"/>
    </location>
</feature>
<evidence type="ECO:0000259" key="1">
    <source>
        <dbReference type="Pfam" id="PF00078"/>
    </source>
</evidence>
<dbReference type="Pfam" id="PF00078">
    <property type="entry name" value="RVT_1"/>
    <property type="match status" value="1"/>
</dbReference>
<organism evidence="2 3">
    <name type="scientific">Apostasia shenzhenica</name>
    <dbReference type="NCBI Taxonomy" id="1088818"/>
    <lineage>
        <taxon>Eukaryota</taxon>
        <taxon>Viridiplantae</taxon>
        <taxon>Streptophyta</taxon>
        <taxon>Embryophyta</taxon>
        <taxon>Tracheophyta</taxon>
        <taxon>Spermatophyta</taxon>
        <taxon>Magnoliopsida</taxon>
        <taxon>Liliopsida</taxon>
        <taxon>Asparagales</taxon>
        <taxon>Orchidaceae</taxon>
        <taxon>Apostasioideae</taxon>
        <taxon>Apostasia</taxon>
    </lineage>
</organism>
<dbReference type="SUPFAM" id="SSF56672">
    <property type="entry name" value="DNA/RNA polymerases"/>
    <property type="match status" value="1"/>
</dbReference>
<dbReference type="CDD" id="cd01647">
    <property type="entry name" value="RT_LTR"/>
    <property type="match status" value="1"/>
</dbReference>
<keyword evidence="2" id="KW-0695">RNA-directed DNA polymerase</keyword>
<dbReference type="EMBL" id="KZ451982">
    <property type="protein sequence ID" value="PKA54893.1"/>
    <property type="molecule type" value="Genomic_DNA"/>
</dbReference>
<dbReference type="PANTHER" id="PTHR24559:SF430">
    <property type="entry name" value="RNA-DIRECTED DNA POLYMERASE"/>
    <property type="match status" value="1"/>
</dbReference>
<dbReference type="GO" id="GO:0003964">
    <property type="term" value="F:RNA-directed DNA polymerase activity"/>
    <property type="evidence" value="ECO:0007669"/>
    <property type="project" value="UniProtKB-KW"/>
</dbReference>
<reference evidence="2 3" key="1">
    <citation type="journal article" date="2017" name="Nature">
        <title>The Apostasia genome and the evolution of orchids.</title>
        <authorList>
            <person name="Zhang G.Q."/>
            <person name="Liu K.W."/>
            <person name="Li Z."/>
            <person name="Lohaus R."/>
            <person name="Hsiao Y.Y."/>
            <person name="Niu S.C."/>
            <person name="Wang J.Y."/>
            <person name="Lin Y.C."/>
            <person name="Xu Q."/>
            <person name="Chen L.J."/>
            <person name="Yoshida K."/>
            <person name="Fujiwara S."/>
            <person name="Wang Z.W."/>
            <person name="Zhang Y.Q."/>
            <person name="Mitsuda N."/>
            <person name="Wang M."/>
            <person name="Liu G.H."/>
            <person name="Pecoraro L."/>
            <person name="Huang H.X."/>
            <person name="Xiao X.J."/>
            <person name="Lin M."/>
            <person name="Wu X.Y."/>
            <person name="Wu W.L."/>
            <person name="Chen Y.Y."/>
            <person name="Chang S.B."/>
            <person name="Sakamoto S."/>
            <person name="Ohme-Takagi M."/>
            <person name="Yagi M."/>
            <person name="Zeng S.J."/>
            <person name="Shen C.Y."/>
            <person name="Yeh C.M."/>
            <person name="Luo Y.B."/>
            <person name="Tsai W.C."/>
            <person name="Van de Peer Y."/>
            <person name="Liu Z.J."/>
        </authorList>
    </citation>
    <scope>NUCLEOTIDE SEQUENCE [LARGE SCALE GENOMIC DNA]</scope>
    <source>
        <strain evidence="3">cv. Shenzhen</strain>
        <tissue evidence="2">Stem</tissue>
    </source>
</reference>
<protein>
    <submittedName>
        <fullName evidence="2">RNA-directed DNA polymerase like</fullName>
    </submittedName>
</protein>
<dbReference type="InterPro" id="IPR043502">
    <property type="entry name" value="DNA/RNA_pol_sf"/>
</dbReference>
<name>A0A2I0AH54_9ASPA</name>
<dbReference type="PANTHER" id="PTHR24559">
    <property type="entry name" value="TRANSPOSON TY3-I GAG-POL POLYPROTEIN"/>
    <property type="match status" value="1"/>
</dbReference>
<dbReference type="InterPro" id="IPR043128">
    <property type="entry name" value="Rev_trsase/Diguanyl_cyclase"/>
</dbReference>
<dbReference type="Gene3D" id="3.30.70.270">
    <property type="match status" value="2"/>
</dbReference>
<dbReference type="OrthoDB" id="101614at2759"/>
<sequence>MPGIDRAVAEHRLSLKLGVTPFRQKKRSFGGEKQRAIREEVEKLLAAGFIKEITYPSWLANVVVVKKNSGKWLMCVYFTYLNKACPKDFYPLPKIDRLVDSSAGYSMMSFVDAFSGYHQIRMTEDDEKHTSFITDQGTFCYKVMPFVLKNAGATYQRMLDTVFKKQKGRNIEAYVDNVLIKSNCVKQHIKDLRETLDTCRTYNIKLNLLKSIFGSSYNKFLGHMVSVRGIEANPEKIQAIQEMKPPQTVQDIQKLNEKVTALCRFILKFGERCLPFFKILRGEH</sequence>
<dbReference type="Proteomes" id="UP000236161">
    <property type="component" value="Unassembled WGS sequence"/>
</dbReference>
<dbReference type="Gene3D" id="3.10.10.10">
    <property type="entry name" value="HIV Type 1 Reverse Transcriptase, subunit A, domain 1"/>
    <property type="match status" value="1"/>
</dbReference>
<accession>A0A2I0AH54</accession>
<evidence type="ECO:0000313" key="3">
    <source>
        <dbReference type="Proteomes" id="UP000236161"/>
    </source>
</evidence>
<keyword evidence="2" id="KW-0548">Nucleotidyltransferase</keyword>
<dbReference type="AlphaFoldDB" id="A0A2I0AH54"/>
<keyword evidence="3" id="KW-1185">Reference proteome</keyword>
<proteinExistence type="predicted"/>
<gene>
    <name evidence="2" type="ORF">AXF42_Ash000728</name>
</gene>
<evidence type="ECO:0000313" key="2">
    <source>
        <dbReference type="EMBL" id="PKA54893.1"/>
    </source>
</evidence>
<dbReference type="InterPro" id="IPR000477">
    <property type="entry name" value="RT_dom"/>
</dbReference>